<protein>
    <recommendedName>
        <fullName evidence="8">Large ribosomal subunit protein uL11m</fullName>
    </recommendedName>
    <alternativeName>
        <fullName evidence="9">39S ribosomal protein L11, mitochondrial</fullName>
    </alternativeName>
</protein>
<comment type="similarity">
    <text evidence="2 10">Belongs to the universal ribosomal protein uL11 family.</text>
</comment>
<feature type="domain" description="Large ribosomal subunit protein uL11 C-terminal" evidence="12">
    <location>
        <begin position="108"/>
        <end position="178"/>
    </location>
</feature>
<evidence type="ECO:0000256" key="1">
    <source>
        <dbReference type="ARBA" id="ARBA00004173"/>
    </source>
</evidence>
<evidence type="ECO:0000256" key="6">
    <source>
        <dbReference type="ARBA" id="ARBA00023274"/>
    </source>
</evidence>
<evidence type="ECO:0000256" key="8">
    <source>
        <dbReference type="ARBA" id="ARBA00040104"/>
    </source>
</evidence>
<dbReference type="InterPro" id="IPR036796">
    <property type="entry name" value="Ribosomal_uL11_N_sf"/>
</dbReference>
<dbReference type="SUPFAM" id="SSF46906">
    <property type="entry name" value="Ribosomal protein L11, C-terminal domain"/>
    <property type="match status" value="1"/>
</dbReference>
<dbReference type="Pfam" id="PF03946">
    <property type="entry name" value="Ribosomal_L11_N"/>
    <property type="match status" value="1"/>
</dbReference>
<keyword evidence="6 10" id="KW-0687">Ribonucleoprotein</keyword>
<dbReference type="Proteomes" id="UP000887568">
    <property type="component" value="Unplaced"/>
</dbReference>
<dbReference type="PANTHER" id="PTHR11661">
    <property type="entry name" value="60S RIBOSOMAL PROTEIN L12"/>
    <property type="match status" value="1"/>
</dbReference>
<name>A0A914BDC1_PATMI</name>
<evidence type="ECO:0000256" key="4">
    <source>
        <dbReference type="ARBA" id="ARBA00022980"/>
    </source>
</evidence>
<dbReference type="FunFam" id="1.10.10.250:FF:000003">
    <property type="entry name" value="Mitochondrial ribosomal protein L11"/>
    <property type="match status" value="1"/>
</dbReference>
<dbReference type="HAMAP" id="MF_00736">
    <property type="entry name" value="Ribosomal_uL11"/>
    <property type="match status" value="1"/>
</dbReference>
<evidence type="ECO:0000256" key="9">
    <source>
        <dbReference type="ARBA" id="ARBA00041455"/>
    </source>
</evidence>
<organism evidence="14 15">
    <name type="scientific">Patiria miniata</name>
    <name type="common">Bat star</name>
    <name type="synonym">Asterina miniata</name>
    <dbReference type="NCBI Taxonomy" id="46514"/>
    <lineage>
        <taxon>Eukaryota</taxon>
        <taxon>Metazoa</taxon>
        <taxon>Echinodermata</taxon>
        <taxon>Eleutherozoa</taxon>
        <taxon>Asterozoa</taxon>
        <taxon>Asteroidea</taxon>
        <taxon>Valvatacea</taxon>
        <taxon>Valvatida</taxon>
        <taxon>Asterinidae</taxon>
        <taxon>Patiria</taxon>
    </lineage>
</organism>
<dbReference type="OrthoDB" id="1091498at2759"/>
<evidence type="ECO:0000256" key="11">
    <source>
        <dbReference type="SAM" id="MobiDB-lite"/>
    </source>
</evidence>
<dbReference type="InterPro" id="IPR020783">
    <property type="entry name" value="Ribosomal_uL11_C"/>
</dbReference>
<dbReference type="GeneID" id="119741947"/>
<dbReference type="CTD" id="65003"/>
<evidence type="ECO:0000256" key="3">
    <source>
        <dbReference type="ARBA" id="ARBA00022946"/>
    </source>
</evidence>
<dbReference type="Pfam" id="PF00298">
    <property type="entry name" value="Ribosomal_L11"/>
    <property type="match status" value="1"/>
</dbReference>
<keyword evidence="5" id="KW-0496">Mitochondrion</keyword>
<dbReference type="EnsemblMetazoa" id="XM_038217912.1">
    <property type="protein sequence ID" value="XP_038073840.1"/>
    <property type="gene ID" value="LOC119741947"/>
</dbReference>
<dbReference type="CDD" id="cd00349">
    <property type="entry name" value="Ribosomal_L11"/>
    <property type="match status" value="1"/>
</dbReference>
<evidence type="ECO:0000256" key="5">
    <source>
        <dbReference type="ARBA" id="ARBA00023128"/>
    </source>
</evidence>
<evidence type="ECO:0000256" key="2">
    <source>
        <dbReference type="ARBA" id="ARBA00010537"/>
    </source>
</evidence>
<dbReference type="InterPro" id="IPR000911">
    <property type="entry name" value="Ribosomal_uL11"/>
</dbReference>
<dbReference type="PANTHER" id="PTHR11661:SF1">
    <property type="entry name" value="LARGE RIBOSOMAL SUBUNIT PROTEIN UL11M"/>
    <property type="match status" value="1"/>
</dbReference>
<feature type="domain" description="Large ribosomal subunit protein uL11 N-terminal" evidence="13">
    <location>
        <begin position="46"/>
        <end position="103"/>
    </location>
</feature>
<evidence type="ECO:0000259" key="12">
    <source>
        <dbReference type="Pfam" id="PF00298"/>
    </source>
</evidence>
<dbReference type="InterPro" id="IPR036769">
    <property type="entry name" value="Ribosomal_uL11_C_sf"/>
</dbReference>
<dbReference type="FunFam" id="3.30.1550.10:FF:000003">
    <property type="entry name" value="39S ribosomal protein L11, mitochondrial"/>
    <property type="match status" value="1"/>
</dbReference>
<dbReference type="NCBIfam" id="TIGR01632">
    <property type="entry name" value="L11_bact"/>
    <property type="match status" value="1"/>
</dbReference>
<evidence type="ECO:0000313" key="14">
    <source>
        <dbReference type="EnsemblMetazoa" id="XP_038073840.1"/>
    </source>
</evidence>
<dbReference type="AlphaFoldDB" id="A0A914BDC1"/>
<accession>A0A914BDC1</accession>
<dbReference type="Gene3D" id="1.10.10.250">
    <property type="entry name" value="Ribosomal protein L11, C-terminal domain"/>
    <property type="match status" value="1"/>
</dbReference>
<evidence type="ECO:0000313" key="15">
    <source>
        <dbReference type="Proteomes" id="UP000887568"/>
    </source>
</evidence>
<evidence type="ECO:0000256" key="7">
    <source>
        <dbReference type="ARBA" id="ARBA00038782"/>
    </source>
</evidence>
<dbReference type="InterPro" id="IPR020784">
    <property type="entry name" value="Ribosomal_uL11_N"/>
</dbReference>
<comment type="subunit">
    <text evidence="7">Component of the mitochondrial ribosome large subunit (39S) which comprises a 16S rRNA and about 50 distinct proteins.</text>
</comment>
<dbReference type="Gene3D" id="3.30.1550.10">
    <property type="entry name" value="Ribosomal protein L11/L12, N-terminal domain"/>
    <property type="match status" value="1"/>
</dbReference>
<evidence type="ECO:0000259" key="13">
    <source>
        <dbReference type="Pfam" id="PF03946"/>
    </source>
</evidence>
<reference evidence="14" key="1">
    <citation type="submission" date="2022-11" db="UniProtKB">
        <authorList>
            <consortium name="EnsemblMetazoa"/>
        </authorList>
    </citation>
    <scope>IDENTIFICATION</scope>
</reference>
<keyword evidence="4 10" id="KW-0689">Ribosomal protein</keyword>
<feature type="region of interest" description="Disordered" evidence="11">
    <location>
        <begin position="1"/>
        <end position="20"/>
    </location>
</feature>
<dbReference type="GO" id="GO:0006412">
    <property type="term" value="P:translation"/>
    <property type="evidence" value="ECO:0007669"/>
    <property type="project" value="InterPro"/>
</dbReference>
<keyword evidence="3" id="KW-0809">Transit peptide</keyword>
<sequence>MDGGHLSSKTSTNQLAVTSDKMSKAARAIKSAKDAAKKVEHGNKIRSYIKAGRAAPGPPLGPVLGQRGIAIGQFCKDFNEKTKHIKDGVPLPCYIHINPDRSYDIEIRTPPVSYLVKQAAGMNRGVHEAGKQIFGKISLKHVYEIAKIKHEDAPLRDLSLQDVCKQIIGSCRSMGVQVVRTLDSEDYGEFLEEVAETRKALDAQRALDRVS</sequence>
<proteinExistence type="inferred from homology"/>
<dbReference type="OMA" id="CKQFNAK"/>
<feature type="compositionally biased region" description="Polar residues" evidence="11">
    <location>
        <begin position="7"/>
        <end position="17"/>
    </location>
</feature>
<evidence type="ECO:0000256" key="10">
    <source>
        <dbReference type="RuleBase" id="RU003978"/>
    </source>
</evidence>
<dbReference type="InterPro" id="IPR006519">
    <property type="entry name" value="Ribosomal_uL11_bac-typ"/>
</dbReference>
<keyword evidence="15" id="KW-1185">Reference proteome</keyword>
<dbReference type="GO" id="GO:0005762">
    <property type="term" value="C:mitochondrial large ribosomal subunit"/>
    <property type="evidence" value="ECO:0007669"/>
    <property type="project" value="TreeGrafter"/>
</dbReference>
<comment type="subcellular location">
    <subcellularLocation>
        <location evidence="1">Mitochondrion</location>
    </subcellularLocation>
</comment>
<dbReference type="GO" id="GO:0003735">
    <property type="term" value="F:structural constituent of ribosome"/>
    <property type="evidence" value="ECO:0007669"/>
    <property type="project" value="InterPro"/>
</dbReference>
<dbReference type="GO" id="GO:0070180">
    <property type="term" value="F:large ribosomal subunit rRNA binding"/>
    <property type="evidence" value="ECO:0007669"/>
    <property type="project" value="TreeGrafter"/>
</dbReference>
<dbReference type="RefSeq" id="XP_038073840.1">
    <property type="nucleotide sequence ID" value="XM_038217912.1"/>
</dbReference>
<dbReference type="SMART" id="SM00649">
    <property type="entry name" value="RL11"/>
    <property type="match status" value="1"/>
</dbReference>
<dbReference type="SUPFAM" id="SSF54747">
    <property type="entry name" value="Ribosomal L11/L12e N-terminal domain"/>
    <property type="match status" value="1"/>
</dbReference>